<evidence type="ECO:0000256" key="1">
    <source>
        <dbReference type="SAM" id="MobiDB-lite"/>
    </source>
</evidence>
<reference evidence="2" key="1">
    <citation type="journal article" date="2015" name="PeerJ">
        <title>First genomic representation of candidate bacterial phylum KSB3 points to enhanced environmental sensing as a trigger of wastewater bulking.</title>
        <authorList>
            <person name="Sekiguchi Y."/>
            <person name="Ohashi A."/>
            <person name="Parks D.H."/>
            <person name="Yamauchi T."/>
            <person name="Tyson G.W."/>
            <person name="Hugenholtz P."/>
        </authorList>
    </citation>
    <scope>NUCLEOTIDE SEQUENCE [LARGE SCALE GENOMIC DNA]</scope>
</reference>
<keyword evidence="3" id="KW-1185">Reference proteome</keyword>
<dbReference type="Proteomes" id="UP000030700">
    <property type="component" value="Unassembled WGS sequence"/>
</dbReference>
<dbReference type="EMBL" id="DF820456">
    <property type="protein sequence ID" value="GAK50493.1"/>
    <property type="molecule type" value="Genomic_DNA"/>
</dbReference>
<dbReference type="AlphaFoldDB" id="A0A0S6VSP5"/>
<sequence length="464" mass="52431">MLCAQPIAAQEINEDDLFSTDPVQEESTPKAESSKTAPQSPDLNSSEEDIFSSDNSVSTVEESKDDSLATIMDQESISFSGELAAKFGASLMKDYLDGDADFEDNPYWTSVEGDFLLDLRWKKGIKAFGDLWLSYSPLLNGTNANENAPPGETAEEPEEFDTILKELFVDVNIAKKVYFRFGKQALRWGRCYFWNPTDLLSEDRKSFTDMNARLEGEYGLKMHVPFGTAVNVYGFSKFSNADNLSEIAAAGKVEWLLPGDIEIGLSAWDKKDYHPMFGFDFATYKLRISWRGEMSLIKGDNRVYLEQNDAGEWMETKNDKDEWVARFALGATKTFDYGNYNDRISVTVEAYHDPNGYDTDMFEDATVRQAFLAGDYYLPNYYGQWYMAVFSSVAKFLVSDLTLNLDLISNLTDSSWLLSPGVSYEMTSNAILQFDVTGHFGEENREYTFGGQAIDFEARLNLTF</sequence>
<feature type="region of interest" description="Disordered" evidence="1">
    <location>
        <begin position="1"/>
        <end position="66"/>
    </location>
</feature>
<gene>
    <name evidence="2" type="ORF">U14_01724</name>
</gene>
<dbReference type="HOGENOM" id="CLU_588832_0_0_0"/>
<evidence type="ECO:0000313" key="3">
    <source>
        <dbReference type="Proteomes" id="UP000030700"/>
    </source>
</evidence>
<proteinExistence type="predicted"/>
<name>A0A0S6VSP5_9BACT</name>
<evidence type="ECO:0000313" key="2">
    <source>
        <dbReference type="EMBL" id="GAK50493.1"/>
    </source>
</evidence>
<protein>
    <submittedName>
        <fullName evidence="2">Conserved uncharacterized protein</fullName>
    </submittedName>
</protein>
<feature type="compositionally biased region" description="Polar residues" evidence="1">
    <location>
        <begin position="34"/>
        <end position="44"/>
    </location>
</feature>
<organism evidence="2">
    <name type="scientific">Candidatus Moduliflexus flocculans</name>
    <dbReference type="NCBI Taxonomy" id="1499966"/>
    <lineage>
        <taxon>Bacteria</taxon>
        <taxon>Candidatus Moduliflexota</taxon>
        <taxon>Candidatus Moduliflexia</taxon>
        <taxon>Candidatus Moduliflexales</taxon>
        <taxon>Candidatus Moduliflexaceae</taxon>
    </lineage>
</organism>
<accession>A0A0S6VSP5</accession>